<evidence type="ECO:0000313" key="1">
    <source>
        <dbReference type="EMBL" id="KKL81909.1"/>
    </source>
</evidence>
<accession>A0A0F9F661</accession>
<organism evidence="1">
    <name type="scientific">marine sediment metagenome</name>
    <dbReference type="NCBI Taxonomy" id="412755"/>
    <lineage>
        <taxon>unclassified sequences</taxon>
        <taxon>metagenomes</taxon>
        <taxon>ecological metagenomes</taxon>
    </lineage>
</organism>
<reference evidence="1" key="1">
    <citation type="journal article" date="2015" name="Nature">
        <title>Complex archaea that bridge the gap between prokaryotes and eukaryotes.</title>
        <authorList>
            <person name="Spang A."/>
            <person name="Saw J.H."/>
            <person name="Jorgensen S.L."/>
            <person name="Zaremba-Niedzwiedzka K."/>
            <person name="Martijn J."/>
            <person name="Lind A.E."/>
            <person name="van Eijk R."/>
            <person name="Schleper C."/>
            <person name="Guy L."/>
            <person name="Ettema T.J."/>
        </authorList>
    </citation>
    <scope>NUCLEOTIDE SEQUENCE</scope>
</reference>
<proteinExistence type="predicted"/>
<dbReference type="AlphaFoldDB" id="A0A0F9F661"/>
<sequence>MSNLKEREAKNLKQSKKEENLREIFSLESPEDVKEVKIIRDGDQFSIKIPRAFAREMDIDPEKDHFRFILLAEESDPTKKMLNATLEKHEKTKKTN</sequence>
<dbReference type="EMBL" id="LAZR01022425">
    <property type="protein sequence ID" value="KKL81909.1"/>
    <property type="molecule type" value="Genomic_DNA"/>
</dbReference>
<protein>
    <submittedName>
        <fullName evidence="1">Uncharacterized protein</fullName>
    </submittedName>
</protein>
<comment type="caution">
    <text evidence="1">The sequence shown here is derived from an EMBL/GenBank/DDBJ whole genome shotgun (WGS) entry which is preliminary data.</text>
</comment>
<gene>
    <name evidence="1" type="ORF">LCGC14_1990000</name>
</gene>
<name>A0A0F9F661_9ZZZZ</name>